<gene>
    <name evidence="2" type="ORF">KCG45_08620</name>
</gene>
<dbReference type="InterPro" id="IPR006521">
    <property type="entry name" value="Tail_protein_I"/>
</dbReference>
<dbReference type="NCBIfam" id="TIGR02242">
    <property type="entry name" value="tail_TIGR02242"/>
    <property type="match status" value="1"/>
</dbReference>
<accession>A0ABS6SMG3</accession>
<dbReference type="InterPro" id="IPR011748">
    <property type="entry name" value="Unchr_phage_tail-like"/>
</dbReference>
<evidence type="ECO:0000256" key="1">
    <source>
        <dbReference type="SAM" id="MobiDB-lite"/>
    </source>
</evidence>
<feature type="region of interest" description="Disordered" evidence="1">
    <location>
        <begin position="679"/>
        <end position="716"/>
    </location>
</feature>
<organism evidence="2 3">
    <name type="scientific">Erythrobacter ani</name>
    <dbReference type="NCBI Taxonomy" id="2827235"/>
    <lineage>
        <taxon>Bacteria</taxon>
        <taxon>Pseudomonadati</taxon>
        <taxon>Pseudomonadota</taxon>
        <taxon>Alphaproteobacteria</taxon>
        <taxon>Sphingomonadales</taxon>
        <taxon>Erythrobacteraceae</taxon>
        <taxon>Erythrobacter/Porphyrobacter group</taxon>
        <taxon>Erythrobacter</taxon>
    </lineage>
</organism>
<comment type="caution">
    <text evidence="2">The sequence shown here is derived from an EMBL/GenBank/DDBJ whole genome shotgun (WGS) entry which is preliminary data.</text>
</comment>
<dbReference type="Proteomes" id="UP000699975">
    <property type="component" value="Unassembled WGS sequence"/>
</dbReference>
<evidence type="ECO:0000313" key="3">
    <source>
        <dbReference type="Proteomes" id="UP000699975"/>
    </source>
</evidence>
<proteinExistence type="predicted"/>
<evidence type="ECO:0000313" key="2">
    <source>
        <dbReference type="EMBL" id="MBV7266239.1"/>
    </source>
</evidence>
<dbReference type="EMBL" id="JAGSPB010000002">
    <property type="protein sequence ID" value="MBV7266239.1"/>
    <property type="molecule type" value="Genomic_DNA"/>
</dbReference>
<dbReference type="RefSeq" id="WP_218316861.1">
    <property type="nucleotide sequence ID" value="NZ_JAGSPB010000002.1"/>
</dbReference>
<sequence>MSAALLPPPARPPHDPLWVRLNGKLGWRLLESGAVGLPPFAEDAASGDLTLPLEPGLARVTGEASGSLGGLIVPGNVALDGNGTLWLLDRERARLRQFDPCACSFRDIACGGVRLFAPSAIAAKGGRIYATDAGSTGIPGTVLVIDSASQIVRATWQPPSSACPNPWQPTAIALFQDNVLVADAANGMIHRFALWGGWISAIEPAGVISRLAADLSGRLYAVIQGRDDVDVWHEGRIVECLADPAEIAERFCCPPFEIARDGSFDLSAWCEGAGWFDPSGEALAEPPDDSISYISAASSISRAIDSSISRCPWHSIKLHLRNGDAGRVVIETHTSEIELREDEITALPDSSWTAIPLTPGASEALILSEPGRYLWLRITLIGGGQGSPSLKQIDIEYPRISLRRYLPAAMGADPVSADFLDRFLGVFDRGIRGMETTVDAQAEWFDPRTTPANSSSDMLSWLASWIGVSLDRRWPEARRRHFVRSAAKLFGCRGTEPGLRGALLLWLGWDTLGEKPQSVPHCAPVCAEPPITPAMPRLVLEHWKLRRWLFLGGSRLGGAARIWGAALLGRSQLGENAQTGVTRLDASRDPLRDPFHESAHQLSVFLPAHSVDRADKRASFRRLLGEQIPAHVEPKIVAVEPRMRIGIQAALGFDSVVGCWPPSLRGSSTALGEMQLGRASLLPGTGPSSATPPRLGTTSRLRRLSTKPAPPERITP</sequence>
<keyword evidence="3" id="KW-1185">Reference proteome</keyword>
<reference evidence="2 3" key="1">
    <citation type="submission" date="2021-04" db="EMBL/GenBank/DDBJ databases">
        <authorList>
            <person name="Pira H."/>
            <person name="Risdian C."/>
            <person name="Wink J."/>
        </authorList>
    </citation>
    <scope>NUCLEOTIDE SEQUENCE [LARGE SCALE GENOMIC DNA]</scope>
    <source>
        <strain evidence="2 3">WH131</strain>
    </source>
</reference>
<protein>
    <recommendedName>
        <fullName evidence="4">Phage tail protein</fullName>
    </recommendedName>
</protein>
<evidence type="ECO:0008006" key="4">
    <source>
        <dbReference type="Google" id="ProtNLM"/>
    </source>
</evidence>
<dbReference type="Pfam" id="PF09684">
    <property type="entry name" value="Tail_P2_I"/>
    <property type="match status" value="1"/>
</dbReference>
<name>A0ABS6SMG3_9SPHN</name>